<organism evidence="4 5">
    <name type="scientific">Brevibacterium luteolum</name>
    <dbReference type="NCBI Taxonomy" id="199591"/>
    <lineage>
        <taxon>Bacteria</taxon>
        <taxon>Bacillati</taxon>
        <taxon>Actinomycetota</taxon>
        <taxon>Actinomycetes</taxon>
        <taxon>Micrococcales</taxon>
        <taxon>Brevibacteriaceae</taxon>
        <taxon>Brevibacterium</taxon>
    </lineage>
</organism>
<dbReference type="Pfam" id="PF00583">
    <property type="entry name" value="Acetyltransf_1"/>
    <property type="match status" value="1"/>
</dbReference>
<keyword evidence="2" id="KW-0012">Acyltransferase</keyword>
<comment type="caution">
    <text evidence="4">The sequence shown here is derived from an EMBL/GenBank/DDBJ whole genome shotgun (WGS) entry which is preliminary data.</text>
</comment>
<dbReference type="InterPro" id="IPR016181">
    <property type="entry name" value="Acyl_CoA_acyltransferase"/>
</dbReference>
<dbReference type="Proteomes" id="UP000235703">
    <property type="component" value="Unassembled WGS sequence"/>
</dbReference>
<dbReference type="PROSITE" id="PS51186">
    <property type="entry name" value="GNAT"/>
    <property type="match status" value="1"/>
</dbReference>
<protein>
    <submittedName>
        <fullName evidence="4">GNAT family N-acetyltransferase</fullName>
    </submittedName>
</protein>
<dbReference type="RefSeq" id="WP_102162982.1">
    <property type="nucleotide sequence ID" value="NZ_JALXRF010000012.1"/>
</dbReference>
<keyword evidence="5" id="KW-1185">Reference proteome</keyword>
<dbReference type="OrthoDB" id="3190820at2"/>
<proteinExistence type="predicted"/>
<reference evidence="4 5" key="1">
    <citation type="submission" date="2017-09" db="EMBL/GenBank/DDBJ databases">
        <title>Bacterial strain isolated from the female urinary microbiota.</title>
        <authorList>
            <person name="Thomas-White K."/>
            <person name="Kumar N."/>
            <person name="Forster S."/>
            <person name="Putonti C."/>
            <person name="Lawley T."/>
            <person name="Wolfe A.J."/>
        </authorList>
    </citation>
    <scope>NUCLEOTIDE SEQUENCE [LARGE SCALE GENOMIC DNA]</scope>
    <source>
        <strain evidence="4 5">UMB0680</strain>
    </source>
</reference>
<dbReference type="Gene3D" id="3.40.630.30">
    <property type="match status" value="1"/>
</dbReference>
<feature type="domain" description="N-acetyltransferase" evidence="3">
    <location>
        <begin position="3"/>
        <end position="148"/>
    </location>
</feature>
<evidence type="ECO:0000313" key="4">
    <source>
        <dbReference type="EMBL" id="PMB97167.1"/>
    </source>
</evidence>
<gene>
    <name evidence="4" type="ORF">CJ198_12725</name>
</gene>
<dbReference type="PANTHER" id="PTHR43877">
    <property type="entry name" value="AMINOALKYLPHOSPHONATE N-ACETYLTRANSFERASE-RELATED-RELATED"/>
    <property type="match status" value="1"/>
</dbReference>
<dbReference type="EMBL" id="PNFZ01000009">
    <property type="protein sequence ID" value="PMB97167.1"/>
    <property type="molecule type" value="Genomic_DNA"/>
</dbReference>
<accession>A0A2N6PEQ9</accession>
<dbReference type="SUPFAM" id="SSF55729">
    <property type="entry name" value="Acyl-CoA N-acyltransferases (Nat)"/>
    <property type="match status" value="1"/>
</dbReference>
<evidence type="ECO:0000259" key="3">
    <source>
        <dbReference type="PROSITE" id="PS51186"/>
    </source>
</evidence>
<sequence>MTYTIRFARAGEAATLSALALRSKGHWNYSEDFLELCRDELTYSAEKCASGDVFVAEQDGQVLGFAAIDGTPPDGELEALFVDIGAMGRGVGGGLLQHVLKIARNRGFTSLTLQADPGAEPFYAHHGAIRIGEAPSGSIPGRMLPELTFCLT</sequence>
<dbReference type="InterPro" id="IPR000182">
    <property type="entry name" value="GNAT_dom"/>
</dbReference>
<name>A0A2N6PEQ9_9MICO</name>
<dbReference type="AlphaFoldDB" id="A0A2N6PEQ9"/>
<dbReference type="GO" id="GO:0016747">
    <property type="term" value="F:acyltransferase activity, transferring groups other than amino-acyl groups"/>
    <property type="evidence" value="ECO:0007669"/>
    <property type="project" value="InterPro"/>
</dbReference>
<keyword evidence="1 4" id="KW-0808">Transferase</keyword>
<evidence type="ECO:0000256" key="1">
    <source>
        <dbReference type="ARBA" id="ARBA00022679"/>
    </source>
</evidence>
<evidence type="ECO:0000313" key="5">
    <source>
        <dbReference type="Proteomes" id="UP000235703"/>
    </source>
</evidence>
<dbReference type="InterPro" id="IPR050832">
    <property type="entry name" value="Bact_Acetyltransf"/>
</dbReference>
<evidence type="ECO:0000256" key="2">
    <source>
        <dbReference type="ARBA" id="ARBA00023315"/>
    </source>
</evidence>
<dbReference type="CDD" id="cd04301">
    <property type="entry name" value="NAT_SF"/>
    <property type="match status" value="1"/>
</dbReference>